<feature type="domain" description="C2" evidence="2">
    <location>
        <begin position="249"/>
        <end position="373"/>
    </location>
</feature>
<dbReference type="GO" id="GO:0000149">
    <property type="term" value="F:SNARE binding"/>
    <property type="evidence" value="ECO:0007669"/>
    <property type="project" value="TreeGrafter"/>
</dbReference>
<keyword evidence="1" id="KW-1133">Transmembrane helix</keyword>
<evidence type="ECO:0000259" key="2">
    <source>
        <dbReference type="PROSITE" id="PS50004"/>
    </source>
</evidence>
<dbReference type="GO" id="GO:0005544">
    <property type="term" value="F:calcium-dependent phospholipid binding"/>
    <property type="evidence" value="ECO:0007669"/>
    <property type="project" value="TreeGrafter"/>
</dbReference>
<feature type="transmembrane region" description="Helical" evidence="1">
    <location>
        <begin position="121"/>
        <end position="144"/>
    </location>
</feature>
<dbReference type="AlphaFoldDB" id="A0A8X6M8I1"/>
<dbReference type="Pfam" id="PF00168">
    <property type="entry name" value="C2"/>
    <property type="match status" value="2"/>
</dbReference>
<proteinExistence type="predicted"/>
<evidence type="ECO:0000313" key="3">
    <source>
        <dbReference type="EMBL" id="GFS30311.1"/>
    </source>
</evidence>
<dbReference type="PANTHER" id="PTHR10024">
    <property type="entry name" value="SYNAPTOTAGMIN"/>
    <property type="match status" value="1"/>
</dbReference>
<dbReference type="GO" id="GO:0070382">
    <property type="term" value="C:exocytic vesicle"/>
    <property type="evidence" value="ECO:0007669"/>
    <property type="project" value="TreeGrafter"/>
</dbReference>
<keyword evidence="1" id="KW-0472">Membrane</keyword>
<dbReference type="InterPro" id="IPR000008">
    <property type="entry name" value="C2_dom"/>
</dbReference>
<dbReference type="Proteomes" id="UP000887013">
    <property type="component" value="Unassembled WGS sequence"/>
</dbReference>
<gene>
    <name evidence="3" type="primary">P65-A</name>
    <name evidence="3" type="ORF">NPIL_621</name>
</gene>
<accession>A0A8X6M8I1</accession>
<keyword evidence="1" id="KW-0812">Transmembrane</keyword>
<name>A0A8X6M8I1_NEPPI</name>
<dbReference type="GO" id="GO:0005509">
    <property type="term" value="F:calcium ion binding"/>
    <property type="evidence" value="ECO:0007669"/>
    <property type="project" value="TreeGrafter"/>
</dbReference>
<comment type="caution">
    <text evidence="3">The sequence shown here is derived from an EMBL/GenBank/DDBJ whole genome shotgun (WGS) entry which is preliminary data.</text>
</comment>
<dbReference type="Gene3D" id="2.60.40.150">
    <property type="entry name" value="C2 domain"/>
    <property type="match status" value="2"/>
</dbReference>
<dbReference type="GO" id="GO:0005886">
    <property type="term" value="C:plasma membrane"/>
    <property type="evidence" value="ECO:0007669"/>
    <property type="project" value="TreeGrafter"/>
</dbReference>
<dbReference type="InterPro" id="IPR035892">
    <property type="entry name" value="C2_domain_sf"/>
</dbReference>
<dbReference type="CDD" id="cd00276">
    <property type="entry name" value="C2B_Synaptotagmin"/>
    <property type="match status" value="1"/>
</dbReference>
<dbReference type="GO" id="GO:0030276">
    <property type="term" value="F:clathrin binding"/>
    <property type="evidence" value="ECO:0007669"/>
    <property type="project" value="TreeGrafter"/>
</dbReference>
<dbReference type="PROSITE" id="PS50004">
    <property type="entry name" value="C2"/>
    <property type="match status" value="2"/>
</dbReference>
<evidence type="ECO:0000256" key="1">
    <source>
        <dbReference type="SAM" id="Phobius"/>
    </source>
</evidence>
<organism evidence="3 4">
    <name type="scientific">Nephila pilipes</name>
    <name type="common">Giant wood spider</name>
    <name type="synonym">Nephila maculata</name>
    <dbReference type="NCBI Taxonomy" id="299642"/>
    <lineage>
        <taxon>Eukaryota</taxon>
        <taxon>Metazoa</taxon>
        <taxon>Ecdysozoa</taxon>
        <taxon>Arthropoda</taxon>
        <taxon>Chelicerata</taxon>
        <taxon>Arachnida</taxon>
        <taxon>Araneae</taxon>
        <taxon>Araneomorphae</taxon>
        <taxon>Entelegynae</taxon>
        <taxon>Araneoidea</taxon>
        <taxon>Nephilidae</taxon>
        <taxon>Nephila</taxon>
    </lineage>
</organism>
<dbReference type="SUPFAM" id="SSF49562">
    <property type="entry name" value="C2 domain (Calcium/lipid-binding domain, CaLB)"/>
    <property type="match status" value="2"/>
</dbReference>
<sequence length="528" mass="58333">MVPIIRSSKGGKAFGPFNFAEEDSLFPDTESLSSVESGGKRLVPDDLPGAVLSSFTKSTDSDEVILVPTISDIFNKIPLTADNSNNIISLFRQDSGIAVTPGHETTAEYPATAKTPDTNQLPIYIIAIVVFVFFIMSTAFLYYLCRCMMRRKKRENQLATLTPKTADPRMAGVRANQPIQFVVPTTIVVSENTEESVSETDYSSSGAKTLPILMDRRKKRGFHINPEDLQHGLYVGVKAASEKGTFLGDLGKVGFSLSYSSFRNQLTVKLIGAADLPCHFLKTTANPCAKVVLLPDKTTKYMSKVQRNTMNPVFNESFVFSIRRDDLAEKRLKISIWDYDKFSRKCLIGQVVYAVRDSGLINTSTGDAITGDIWVDLKPESSSHSSGVGEMLFSLCYNPDAANLTLTVLKARGLTMQLDKGKDLSVYAKVTLYVRRKLVRTKKTPTLRKTPEVEFNSSFDIHVPYHALGEVDLLVTLCEKGPGLAPRRIVGRTQVGGNCPCDQGLQHWQDMLLSPKSTCAQWHVLCES</sequence>
<protein>
    <submittedName>
        <fullName evidence="3">Synaptotagmin-A</fullName>
    </submittedName>
</protein>
<dbReference type="EMBL" id="BMAW01041703">
    <property type="protein sequence ID" value="GFS30311.1"/>
    <property type="molecule type" value="Genomic_DNA"/>
</dbReference>
<dbReference type="GO" id="GO:0017156">
    <property type="term" value="P:calcium-ion regulated exocytosis"/>
    <property type="evidence" value="ECO:0007669"/>
    <property type="project" value="TreeGrafter"/>
</dbReference>
<evidence type="ECO:0000313" key="4">
    <source>
        <dbReference type="Proteomes" id="UP000887013"/>
    </source>
</evidence>
<feature type="domain" description="C2" evidence="2">
    <location>
        <begin position="387"/>
        <end position="523"/>
    </location>
</feature>
<dbReference type="OrthoDB" id="10259057at2759"/>
<keyword evidence="4" id="KW-1185">Reference proteome</keyword>
<reference evidence="3" key="1">
    <citation type="submission" date="2020-08" db="EMBL/GenBank/DDBJ databases">
        <title>Multicomponent nature underlies the extraordinary mechanical properties of spider dragline silk.</title>
        <authorList>
            <person name="Kono N."/>
            <person name="Nakamura H."/>
            <person name="Mori M."/>
            <person name="Yoshida Y."/>
            <person name="Ohtoshi R."/>
            <person name="Malay A.D."/>
            <person name="Moran D.A.P."/>
            <person name="Tomita M."/>
            <person name="Numata K."/>
            <person name="Arakawa K."/>
        </authorList>
    </citation>
    <scope>NUCLEOTIDE SEQUENCE</scope>
</reference>
<dbReference type="SMART" id="SM00239">
    <property type="entry name" value="C2"/>
    <property type="match status" value="2"/>
</dbReference>
<dbReference type="GO" id="GO:0001786">
    <property type="term" value="F:phosphatidylserine binding"/>
    <property type="evidence" value="ECO:0007669"/>
    <property type="project" value="TreeGrafter"/>
</dbReference>